<dbReference type="Proteomes" id="UP000035760">
    <property type="component" value="Unassembled WGS sequence"/>
</dbReference>
<organism evidence="2 3">
    <name type="scientific">Candidatus Competibacter denitrificans Run_A_D11</name>
    <dbReference type="NCBI Taxonomy" id="1400863"/>
    <lineage>
        <taxon>Bacteria</taxon>
        <taxon>Pseudomonadati</taxon>
        <taxon>Pseudomonadota</taxon>
        <taxon>Gammaproteobacteria</taxon>
        <taxon>Candidatus Competibacteraceae</taxon>
        <taxon>Candidatus Competibacter</taxon>
    </lineage>
</organism>
<gene>
    <name evidence="2" type="ORF">BN873_200008</name>
</gene>
<evidence type="ECO:0000313" key="3">
    <source>
        <dbReference type="Proteomes" id="UP000035760"/>
    </source>
</evidence>
<accession>W6M7R7</accession>
<reference evidence="2" key="1">
    <citation type="submission" date="2013-07" db="EMBL/GenBank/DDBJ databases">
        <authorList>
            <person name="McIlroy S."/>
        </authorList>
    </citation>
    <scope>NUCLEOTIDE SEQUENCE [LARGE SCALE GENOMIC DNA]</scope>
    <source>
        <strain evidence="2">Run_A_D11</strain>
    </source>
</reference>
<feature type="region of interest" description="Disordered" evidence="1">
    <location>
        <begin position="38"/>
        <end position="57"/>
    </location>
</feature>
<dbReference type="AlphaFoldDB" id="W6M7R7"/>
<name>W6M7R7_9GAMM</name>
<evidence type="ECO:0000256" key="1">
    <source>
        <dbReference type="SAM" id="MobiDB-lite"/>
    </source>
</evidence>
<dbReference type="STRING" id="1400863.BN873_200008"/>
<dbReference type="EMBL" id="CBTJ020000026">
    <property type="protein sequence ID" value="CDI01765.1"/>
    <property type="molecule type" value="Genomic_DNA"/>
</dbReference>
<evidence type="ECO:0000313" key="2">
    <source>
        <dbReference type="EMBL" id="CDI01765.1"/>
    </source>
</evidence>
<keyword evidence="3" id="KW-1185">Reference proteome</keyword>
<feature type="compositionally biased region" description="Basic and acidic residues" evidence="1">
    <location>
        <begin position="38"/>
        <end position="50"/>
    </location>
</feature>
<sequence>MVSMVKSPDGLDYLLGVGSVADVLPKRAVNRILKGESRPRRSVRQDREFARTAPNFI</sequence>
<reference evidence="2" key="2">
    <citation type="submission" date="2014-03" db="EMBL/GenBank/DDBJ databases">
        <title>Candidatus Competibacter-lineage genomes retrieved from metagenomes reveal functional metabolic diversity.</title>
        <authorList>
            <person name="McIlroy S.J."/>
            <person name="Albertsen M."/>
            <person name="Andresen E.K."/>
            <person name="Saunders A.M."/>
            <person name="Kristiansen R."/>
            <person name="Stokholm-Bjerregaard M."/>
            <person name="Nielsen K.L."/>
            <person name="Nielsen P.H."/>
        </authorList>
    </citation>
    <scope>NUCLEOTIDE SEQUENCE</scope>
    <source>
        <strain evidence="2">Run_A_D11</strain>
    </source>
</reference>
<protein>
    <submittedName>
        <fullName evidence="2">Uncharacterized protein</fullName>
    </submittedName>
</protein>
<proteinExistence type="predicted"/>
<comment type="caution">
    <text evidence="2">The sequence shown here is derived from an EMBL/GenBank/DDBJ whole genome shotgun (WGS) entry which is preliminary data.</text>
</comment>